<evidence type="ECO:0000313" key="1">
    <source>
        <dbReference type="EMBL" id="TCJ18631.1"/>
    </source>
</evidence>
<proteinExistence type="predicted"/>
<dbReference type="EMBL" id="SJZI01000004">
    <property type="protein sequence ID" value="TCJ18631.1"/>
    <property type="molecule type" value="Genomic_DNA"/>
</dbReference>
<accession>A0A4R1BMC4</accession>
<dbReference type="RefSeq" id="WP_131447007.1">
    <property type="nucleotide sequence ID" value="NZ_SJZI01000004.1"/>
</dbReference>
<evidence type="ECO:0000313" key="2">
    <source>
        <dbReference type="Proteomes" id="UP000295334"/>
    </source>
</evidence>
<name>A0A4R1BMC4_9BACT</name>
<dbReference type="Proteomes" id="UP000295334">
    <property type="component" value="Unassembled WGS sequence"/>
</dbReference>
<reference evidence="1 2" key="1">
    <citation type="submission" date="2019-03" db="EMBL/GenBank/DDBJ databases">
        <authorList>
            <person name="Kim M.K.M."/>
        </authorList>
    </citation>
    <scope>NUCLEOTIDE SEQUENCE [LARGE SCALE GENOMIC DNA]</scope>
    <source>
        <strain evidence="1 2">17J68-12</strain>
    </source>
</reference>
<gene>
    <name evidence="1" type="ORF">EPD60_03785</name>
</gene>
<protein>
    <submittedName>
        <fullName evidence="1">Uncharacterized protein</fullName>
    </submittedName>
</protein>
<dbReference type="AlphaFoldDB" id="A0A4R1BMC4"/>
<keyword evidence="2" id="KW-1185">Reference proteome</keyword>
<comment type="caution">
    <text evidence="1">The sequence shown here is derived from an EMBL/GenBank/DDBJ whole genome shotgun (WGS) entry which is preliminary data.</text>
</comment>
<organism evidence="1 2">
    <name type="scientific">Flaviaesturariibacter flavus</name>
    <dbReference type="NCBI Taxonomy" id="2502780"/>
    <lineage>
        <taxon>Bacteria</taxon>
        <taxon>Pseudomonadati</taxon>
        <taxon>Bacteroidota</taxon>
        <taxon>Chitinophagia</taxon>
        <taxon>Chitinophagales</taxon>
        <taxon>Chitinophagaceae</taxon>
        <taxon>Flaviaestuariibacter</taxon>
    </lineage>
</organism>
<sequence>MTNPSSFDLSPGTAAQGLALNAGKGRAVVLGEAALLGAQLNRDGSKVGMNYNPGNRQLALNLLHWLAGE</sequence>